<evidence type="ECO:0000256" key="3">
    <source>
        <dbReference type="ARBA" id="ARBA00023163"/>
    </source>
</evidence>
<evidence type="ECO:0000313" key="6">
    <source>
        <dbReference type="EMBL" id="MDQ0268518.1"/>
    </source>
</evidence>
<dbReference type="EMBL" id="JAUSUB010000001">
    <property type="protein sequence ID" value="MDQ0268518.1"/>
    <property type="molecule type" value="Genomic_DNA"/>
</dbReference>
<dbReference type="InterPro" id="IPR001647">
    <property type="entry name" value="HTH_TetR"/>
</dbReference>
<keyword evidence="3" id="KW-0804">Transcription</keyword>
<dbReference type="Proteomes" id="UP001238088">
    <property type="component" value="Unassembled WGS sequence"/>
</dbReference>
<gene>
    <name evidence="6" type="ORF">J2S17_000387</name>
</gene>
<dbReference type="PROSITE" id="PS50977">
    <property type="entry name" value="HTH_TETR_2"/>
    <property type="match status" value="1"/>
</dbReference>
<feature type="DNA-binding region" description="H-T-H motif" evidence="4">
    <location>
        <begin position="27"/>
        <end position="46"/>
    </location>
</feature>
<proteinExistence type="predicted"/>
<protein>
    <submittedName>
        <fullName evidence="6">AcrR family transcriptional regulator</fullName>
    </submittedName>
</protein>
<evidence type="ECO:0000259" key="5">
    <source>
        <dbReference type="PROSITE" id="PS50977"/>
    </source>
</evidence>
<dbReference type="PRINTS" id="PR00455">
    <property type="entry name" value="HTHTETR"/>
</dbReference>
<keyword evidence="7" id="KW-1185">Reference proteome</keyword>
<reference evidence="6 7" key="1">
    <citation type="submission" date="2023-07" db="EMBL/GenBank/DDBJ databases">
        <title>Genomic Encyclopedia of Type Strains, Phase IV (KMG-IV): sequencing the most valuable type-strain genomes for metagenomic binning, comparative biology and taxonomic classification.</title>
        <authorList>
            <person name="Goeker M."/>
        </authorList>
    </citation>
    <scope>NUCLEOTIDE SEQUENCE [LARGE SCALE GENOMIC DNA]</scope>
    <source>
        <strain evidence="6 7">DSM 23494</strain>
    </source>
</reference>
<evidence type="ECO:0000313" key="7">
    <source>
        <dbReference type="Proteomes" id="UP001238088"/>
    </source>
</evidence>
<dbReference type="SUPFAM" id="SSF48498">
    <property type="entry name" value="Tetracyclin repressor-like, C-terminal domain"/>
    <property type="match status" value="1"/>
</dbReference>
<name>A0ABU0ADJ3_9BACI</name>
<feature type="domain" description="HTH tetR-type" evidence="5">
    <location>
        <begin position="4"/>
        <end position="64"/>
    </location>
</feature>
<evidence type="ECO:0000256" key="4">
    <source>
        <dbReference type="PROSITE-ProRule" id="PRU00335"/>
    </source>
</evidence>
<keyword evidence="1" id="KW-0805">Transcription regulation</keyword>
<organism evidence="6 7">
    <name type="scientific">Cytobacillus purgationiresistens</name>
    <dbReference type="NCBI Taxonomy" id="863449"/>
    <lineage>
        <taxon>Bacteria</taxon>
        <taxon>Bacillati</taxon>
        <taxon>Bacillota</taxon>
        <taxon>Bacilli</taxon>
        <taxon>Bacillales</taxon>
        <taxon>Bacillaceae</taxon>
        <taxon>Cytobacillus</taxon>
    </lineage>
</organism>
<dbReference type="PANTHER" id="PTHR47506:SF1">
    <property type="entry name" value="HTH-TYPE TRANSCRIPTIONAL REGULATOR YJDC"/>
    <property type="match status" value="1"/>
</dbReference>
<dbReference type="SUPFAM" id="SSF46689">
    <property type="entry name" value="Homeodomain-like"/>
    <property type="match status" value="1"/>
</dbReference>
<comment type="caution">
    <text evidence="6">The sequence shown here is derived from an EMBL/GenBank/DDBJ whole genome shotgun (WGS) entry which is preliminary data.</text>
</comment>
<dbReference type="Gene3D" id="1.10.357.10">
    <property type="entry name" value="Tetracycline Repressor, domain 2"/>
    <property type="match status" value="1"/>
</dbReference>
<dbReference type="InterPro" id="IPR009057">
    <property type="entry name" value="Homeodomain-like_sf"/>
</dbReference>
<evidence type="ECO:0000256" key="1">
    <source>
        <dbReference type="ARBA" id="ARBA00023015"/>
    </source>
</evidence>
<dbReference type="InterPro" id="IPR036271">
    <property type="entry name" value="Tet_transcr_reg_TetR-rel_C_sf"/>
</dbReference>
<dbReference type="PANTHER" id="PTHR47506">
    <property type="entry name" value="TRANSCRIPTIONAL REGULATORY PROTEIN"/>
    <property type="match status" value="1"/>
</dbReference>
<accession>A0ABU0ADJ3</accession>
<evidence type="ECO:0000256" key="2">
    <source>
        <dbReference type="ARBA" id="ARBA00023125"/>
    </source>
</evidence>
<dbReference type="Pfam" id="PF00440">
    <property type="entry name" value="TetR_N"/>
    <property type="match status" value="1"/>
</dbReference>
<keyword evidence="2 4" id="KW-0238">DNA-binding</keyword>
<dbReference type="RefSeq" id="WP_307471333.1">
    <property type="nucleotide sequence ID" value="NZ_JAUSUB010000001.1"/>
</dbReference>
<sequence>MKKSQKKEDIINTAEKLFYHHGFHAIGVKKILEQAEVATMTMYYHFKSKEDLIKEILIQREKHYFQLLEANIDRENGINQYVESLIKAHLDWIDTDGYNGCLFLRAKQEYEGVNEEIASLSREHKKRLLNKIENDLNLFNGSESLSVQVSIIIEGLTSMVQILELDKVKDTAIYLAKSIQVSE</sequence>